<feature type="compositionally biased region" description="Low complexity" evidence="4">
    <location>
        <begin position="28"/>
        <end position="41"/>
    </location>
</feature>
<organism evidence="6 7">
    <name type="scientific">Allacma fusca</name>
    <dbReference type="NCBI Taxonomy" id="39272"/>
    <lineage>
        <taxon>Eukaryota</taxon>
        <taxon>Metazoa</taxon>
        <taxon>Ecdysozoa</taxon>
        <taxon>Arthropoda</taxon>
        <taxon>Hexapoda</taxon>
        <taxon>Collembola</taxon>
        <taxon>Symphypleona</taxon>
        <taxon>Sminthuridae</taxon>
        <taxon>Allacma</taxon>
    </lineage>
</organism>
<keyword evidence="2" id="KW-1015">Disulfide bond</keyword>
<evidence type="ECO:0000256" key="1">
    <source>
        <dbReference type="ARBA" id="ARBA00022729"/>
    </source>
</evidence>
<dbReference type="GO" id="GO:0005518">
    <property type="term" value="F:collagen binding"/>
    <property type="evidence" value="ECO:0007669"/>
    <property type="project" value="TreeGrafter"/>
</dbReference>
<evidence type="ECO:0000256" key="4">
    <source>
        <dbReference type="SAM" id="MobiDB-lite"/>
    </source>
</evidence>
<dbReference type="Proteomes" id="UP000708208">
    <property type="component" value="Unassembled WGS sequence"/>
</dbReference>
<evidence type="ECO:0000313" key="6">
    <source>
        <dbReference type="EMBL" id="CAG7815020.1"/>
    </source>
</evidence>
<dbReference type="PANTHER" id="PTHR13866">
    <property type="entry name" value="SPARC OSTEONECTIN"/>
    <property type="match status" value="1"/>
</dbReference>
<reference evidence="6" key="1">
    <citation type="submission" date="2021-06" db="EMBL/GenBank/DDBJ databases">
        <authorList>
            <person name="Hodson N. C."/>
            <person name="Mongue J. A."/>
            <person name="Jaron S. K."/>
        </authorList>
    </citation>
    <scope>NUCLEOTIDE SEQUENCE</scope>
</reference>
<dbReference type="InterPro" id="IPR018247">
    <property type="entry name" value="EF_Hand_1_Ca_BS"/>
</dbReference>
<name>A0A8J2PHA7_9HEXA</name>
<dbReference type="AlphaFoldDB" id="A0A8J2PHA7"/>
<dbReference type="CDD" id="cd16231">
    <property type="entry name" value="EFh_SPARC_like"/>
    <property type="match status" value="1"/>
</dbReference>
<dbReference type="EMBL" id="CAJVCH010333614">
    <property type="protein sequence ID" value="CAG7815020.1"/>
    <property type="molecule type" value="Genomic_DNA"/>
</dbReference>
<dbReference type="GO" id="GO:0005509">
    <property type="term" value="F:calcium ion binding"/>
    <property type="evidence" value="ECO:0007669"/>
    <property type="project" value="InterPro"/>
</dbReference>
<dbReference type="FunFam" id="1.10.238.10:FF:000234">
    <property type="entry name" value="Protein BM-40"/>
    <property type="match status" value="1"/>
</dbReference>
<keyword evidence="7" id="KW-1185">Reference proteome</keyword>
<comment type="caution">
    <text evidence="6">The sequence shown here is derived from an EMBL/GenBank/DDBJ whole genome shotgun (WGS) entry which is preliminary data.</text>
</comment>
<dbReference type="PANTHER" id="PTHR13866:SF14">
    <property type="entry name" value="BM-40"/>
    <property type="match status" value="1"/>
</dbReference>
<evidence type="ECO:0000259" key="5">
    <source>
        <dbReference type="Pfam" id="PF10591"/>
    </source>
</evidence>
<dbReference type="GO" id="GO:0050840">
    <property type="term" value="F:extracellular matrix binding"/>
    <property type="evidence" value="ECO:0007669"/>
    <property type="project" value="TreeGrafter"/>
</dbReference>
<feature type="region of interest" description="Disordered" evidence="4">
    <location>
        <begin position="17"/>
        <end position="44"/>
    </location>
</feature>
<keyword evidence="3" id="KW-0325">Glycoprotein</keyword>
<protein>
    <recommendedName>
        <fullName evidence="5">SPARC/Testican calcium-binding domain-containing protein</fullName>
    </recommendedName>
</protein>
<dbReference type="PROSITE" id="PS00613">
    <property type="entry name" value="OSTEONECTIN_2"/>
    <property type="match status" value="1"/>
</dbReference>
<evidence type="ECO:0000256" key="2">
    <source>
        <dbReference type="ARBA" id="ARBA00023157"/>
    </source>
</evidence>
<feature type="domain" description="SPARC/Testican calcium-binding" evidence="5">
    <location>
        <begin position="162"/>
        <end position="277"/>
    </location>
</feature>
<proteinExistence type="predicted"/>
<dbReference type="GO" id="GO:0005615">
    <property type="term" value="C:extracellular space"/>
    <property type="evidence" value="ECO:0007669"/>
    <property type="project" value="InterPro"/>
</dbReference>
<keyword evidence="1" id="KW-0732">Signal</keyword>
<accession>A0A8J2PHA7</accession>
<dbReference type="InterPro" id="IPR019577">
    <property type="entry name" value="SPARC/Testican_Ca-bd-dom"/>
</dbReference>
<gene>
    <name evidence="6" type="ORF">AFUS01_LOCUS25726</name>
</gene>
<dbReference type="PROSITE" id="PS00018">
    <property type="entry name" value="EF_HAND_1"/>
    <property type="match status" value="1"/>
</dbReference>
<sequence>MAVLLIADANSQKIKKKRIRHERKKEIPPTVEVETVESQQSHLEEQARARDVLEAKLKAIEASEAEAVPEDENIPDPCENKRCGPGRECVPGLDGKARCACMKACPSEADFRRRVCSNYNETWESDCELYRSRCLCLEDQEECKSHLNKHLHIEYYGECRQMPACTEEEMSDFPRRMRDWLFNVMRELADRKELSTHYLQMEREAERSTNDSQRSVTAAIWKWCDLDGHPHDKQVSRHELFPIRAPLMALEHCIAPFLDSCDADNDHRITLNEWGTCLEVPMHELDNKCDDVRDGVDEELEAEESL</sequence>
<dbReference type="Pfam" id="PF10591">
    <property type="entry name" value="SPARC_Ca_bdg"/>
    <property type="match status" value="1"/>
</dbReference>
<evidence type="ECO:0000313" key="7">
    <source>
        <dbReference type="Proteomes" id="UP000708208"/>
    </source>
</evidence>
<dbReference type="OrthoDB" id="9972865at2759"/>
<evidence type="ECO:0000256" key="3">
    <source>
        <dbReference type="ARBA" id="ARBA00023180"/>
    </source>
</evidence>
<dbReference type="InterPro" id="IPR001999">
    <property type="entry name" value="Osteonectin_CS"/>
</dbReference>